<keyword evidence="2" id="KW-0472">Membrane</keyword>
<feature type="transmembrane region" description="Helical" evidence="2">
    <location>
        <begin position="98"/>
        <end position="117"/>
    </location>
</feature>
<evidence type="ECO:0000259" key="3">
    <source>
        <dbReference type="Pfam" id="PF13559"/>
    </source>
</evidence>
<dbReference type="EMBL" id="BDQX01000116">
    <property type="protein sequence ID" value="GBG07916.1"/>
    <property type="molecule type" value="Genomic_DNA"/>
</dbReference>
<keyword evidence="2" id="KW-0812">Transmembrane</keyword>
<feature type="region of interest" description="Disordered" evidence="1">
    <location>
        <begin position="428"/>
        <end position="461"/>
    </location>
</feature>
<proteinExistence type="predicted"/>
<feature type="transmembrane region" description="Helical" evidence="2">
    <location>
        <begin position="275"/>
        <end position="296"/>
    </location>
</feature>
<feature type="transmembrane region" description="Helical" evidence="2">
    <location>
        <begin position="153"/>
        <end position="172"/>
    </location>
</feature>
<reference evidence="4 5" key="1">
    <citation type="submission" date="2017-08" db="EMBL/GenBank/DDBJ databases">
        <title>Substantial Increase in Enzyme Production by Combined Drug-Resistance Mutations in Paenibacillus agaridevorans.</title>
        <authorList>
            <person name="Tanaka Y."/>
            <person name="Funane K."/>
            <person name="Hosaka T."/>
            <person name="Shiwa Y."/>
            <person name="Fujita N."/>
            <person name="Miyazaki T."/>
            <person name="Yoshikawa H."/>
            <person name="Murakami K."/>
            <person name="Kasahara K."/>
            <person name="Inaoka T."/>
            <person name="Hiraga Y."/>
            <person name="Ochi K."/>
        </authorList>
    </citation>
    <scope>NUCLEOTIDE SEQUENCE [LARGE SCALE GENOMIC DNA]</scope>
    <source>
        <strain evidence="4 5">T-3040</strain>
    </source>
</reference>
<keyword evidence="5" id="KW-1185">Reference proteome</keyword>
<protein>
    <recommendedName>
        <fullName evidence="3">Protein-glutamine gamma-glutamyltransferase-like C-terminal domain-containing protein</fullName>
    </recommendedName>
</protein>
<keyword evidence="2" id="KW-1133">Transmembrane helix</keyword>
<evidence type="ECO:0000256" key="1">
    <source>
        <dbReference type="SAM" id="MobiDB-lite"/>
    </source>
</evidence>
<dbReference type="InterPro" id="IPR025403">
    <property type="entry name" value="TgpA-like_C"/>
</dbReference>
<feature type="compositionally biased region" description="Pro residues" evidence="1">
    <location>
        <begin position="242"/>
        <end position="258"/>
    </location>
</feature>
<evidence type="ECO:0000313" key="5">
    <source>
        <dbReference type="Proteomes" id="UP000245202"/>
    </source>
</evidence>
<feature type="domain" description="Protein-glutamine gamma-glutamyltransferase-like C-terminal" evidence="3">
    <location>
        <begin position="372"/>
        <end position="439"/>
    </location>
</feature>
<feature type="transmembrane region" description="Helical" evidence="2">
    <location>
        <begin position="41"/>
        <end position="59"/>
    </location>
</feature>
<evidence type="ECO:0000313" key="4">
    <source>
        <dbReference type="EMBL" id="GBG07916.1"/>
    </source>
</evidence>
<dbReference type="Pfam" id="PF13559">
    <property type="entry name" value="DUF4129"/>
    <property type="match status" value="1"/>
</dbReference>
<feature type="transmembrane region" description="Helical" evidence="2">
    <location>
        <begin position="199"/>
        <end position="217"/>
    </location>
</feature>
<dbReference type="Proteomes" id="UP000245202">
    <property type="component" value="Unassembled WGS sequence"/>
</dbReference>
<feature type="transmembrane region" description="Helical" evidence="2">
    <location>
        <begin position="14"/>
        <end position="35"/>
    </location>
</feature>
<gene>
    <name evidence="4" type="ORF">PAT3040_02480</name>
</gene>
<evidence type="ECO:0000256" key="2">
    <source>
        <dbReference type="SAM" id="Phobius"/>
    </source>
</evidence>
<accession>A0A2R5EMK8</accession>
<feature type="transmembrane region" description="Helical" evidence="2">
    <location>
        <begin position="129"/>
        <end position="147"/>
    </location>
</feature>
<comment type="caution">
    <text evidence="4">The sequence shown here is derived from an EMBL/GenBank/DDBJ whole genome shotgun (WGS) entry which is preliminary data.</text>
</comment>
<name>A0A2R5EMK8_9BACL</name>
<dbReference type="AlphaFoldDB" id="A0A2R5EMK8"/>
<feature type="region of interest" description="Disordered" evidence="1">
    <location>
        <begin position="238"/>
        <end position="261"/>
    </location>
</feature>
<sequence>MNEWRSSNSLLKNVAKGLAELLFFMPIWLTAGLYLIPSAFIILWCLLLLAVYVVAAAIADRRPVMRIASRWLISLVLAASTGLVIGGLGGGFSDYKLWIAAIVCGIGMAEQGAAMIRKGWAESFHTVKMGVGVLAYMLCIPFSYWFLHELADLRIVLALCGILAVLLGLYILNDRHLSKESVDGSKSRTLVEARRRNRWLLVALSVFMLVLAAFRQIQQWIEDTVLAGLRGLFARLGNGEEPPQPPPDQPPQQQPEMPPMERGEPAQWLVWLEQIVKIVVTILIIAAALFLLYWLVKRLAVIGRNWLDRLLQRQSSISQDEGAYTDEIESLMSLTKWRDRMADKLKSRRGAKGDSEPGWDEISEGKERMRWLYRRWLRGSMRQGYEPQPYLTPQEVAHDLAQWRGGDGERPGGEEFVRGYASVRYGEAQPGEEQLEGHRRWVEEQISAERASGSRRRKSRD</sequence>
<organism evidence="4 5">
    <name type="scientific">Paenibacillus agaridevorans</name>
    <dbReference type="NCBI Taxonomy" id="171404"/>
    <lineage>
        <taxon>Bacteria</taxon>
        <taxon>Bacillati</taxon>
        <taxon>Bacillota</taxon>
        <taxon>Bacilli</taxon>
        <taxon>Bacillales</taxon>
        <taxon>Paenibacillaceae</taxon>
        <taxon>Paenibacillus</taxon>
    </lineage>
</organism>
<feature type="transmembrane region" description="Helical" evidence="2">
    <location>
        <begin position="71"/>
        <end position="92"/>
    </location>
</feature>
<dbReference type="RefSeq" id="WP_181376587.1">
    <property type="nucleotide sequence ID" value="NZ_BDQX01000116.1"/>
</dbReference>